<dbReference type="KEGG" id="jre:109008267"/>
<dbReference type="InterPro" id="IPR021109">
    <property type="entry name" value="Peptidase_aspartic_dom_sf"/>
</dbReference>
<keyword evidence="1" id="KW-1185">Reference proteome</keyword>
<proteinExistence type="predicted"/>
<dbReference type="Gene3D" id="3.10.10.10">
    <property type="entry name" value="HIV Type 1 Reverse Transcriptase, subunit A, domain 1"/>
    <property type="match status" value="1"/>
</dbReference>
<accession>A0A2I4GIV3</accession>
<dbReference type="CDD" id="cd00303">
    <property type="entry name" value="retropepsin_like"/>
    <property type="match status" value="1"/>
</dbReference>
<dbReference type="Gene3D" id="2.40.70.10">
    <property type="entry name" value="Acid Proteases"/>
    <property type="match status" value="1"/>
</dbReference>
<evidence type="ECO:0000313" key="1">
    <source>
        <dbReference type="Proteomes" id="UP000235220"/>
    </source>
</evidence>
<organism evidence="1 2">
    <name type="scientific">Juglans regia</name>
    <name type="common">English walnut</name>
    <dbReference type="NCBI Taxonomy" id="51240"/>
    <lineage>
        <taxon>Eukaryota</taxon>
        <taxon>Viridiplantae</taxon>
        <taxon>Streptophyta</taxon>
        <taxon>Embryophyta</taxon>
        <taxon>Tracheophyta</taxon>
        <taxon>Spermatophyta</taxon>
        <taxon>Magnoliopsida</taxon>
        <taxon>eudicotyledons</taxon>
        <taxon>Gunneridae</taxon>
        <taxon>Pentapetalae</taxon>
        <taxon>rosids</taxon>
        <taxon>fabids</taxon>
        <taxon>Fagales</taxon>
        <taxon>Juglandaceae</taxon>
        <taxon>Juglans</taxon>
    </lineage>
</organism>
<dbReference type="InterPro" id="IPR032567">
    <property type="entry name" value="RTL1-rel"/>
</dbReference>
<dbReference type="AlphaFoldDB" id="A0A2I4GIV3"/>
<dbReference type="PANTHER" id="PTHR15503">
    <property type="entry name" value="LDOC1 RELATED"/>
    <property type="match status" value="1"/>
</dbReference>
<dbReference type="SUPFAM" id="SSF56672">
    <property type="entry name" value="DNA/RNA polymerases"/>
    <property type="match status" value="1"/>
</dbReference>
<evidence type="ECO:0000313" key="2">
    <source>
        <dbReference type="RefSeq" id="XP_018843833.2"/>
    </source>
</evidence>
<dbReference type="SUPFAM" id="SSF50630">
    <property type="entry name" value="Acid proteases"/>
    <property type="match status" value="1"/>
</dbReference>
<protein>
    <submittedName>
        <fullName evidence="2">Uncharacterized protein LOC109008267</fullName>
    </submittedName>
</protein>
<dbReference type="PANTHER" id="PTHR15503:SF22">
    <property type="entry name" value="TRANSPOSON TY3-I GAG POLYPROTEIN"/>
    <property type="match status" value="1"/>
</dbReference>
<name>A0A2I4GIV3_JUGRE</name>
<dbReference type="Proteomes" id="UP000235220">
    <property type="component" value="Chromosome 8"/>
</dbReference>
<dbReference type="InterPro" id="IPR043502">
    <property type="entry name" value="DNA/RNA_pol_sf"/>
</dbReference>
<sequence length="597" mass="67400">MAESTRAAASKAQQEAVLKQLEDHNHAINSIHERLDQFSDMLKSLVEFQQVNSRREENHEETSFGRRLNQEERFPRGIRLDFPHFDGSNPGAWIFKVTQYFEYHQVSMNQRLLMASYHMEGEALVWYQDAVDGGIFTTWESFVKALLVRFGTTAYDDPMESLTRLKQVSSVASYKAQFEALSNRLKGLSEKHKLSCFMSGLKDEVRLPVKMLNPINLNAAFGLAKIQEEYVLASRRSWKNNTALPVKSHGESVDDSSKFQKHGVPTRRVFSSQMDEKRKKRLCYHCEEKWNPSHVCKNPRVYLIQAEEDKIQPVIEESMIIEEGEVSGDAEDSLEVSVNAISGCSNGNAMKLHGKIGPCSVEILIDSGSTHNFLDPMVVQEAKLKVRKDYSLQVRVANGDKILSQGRGEELIKIQGSKFSVPFHVLTLGGCDIVLGVQWLKTLGNITWNFIDMSMSFEWNDQMVKLQGLTAASVHMLSGTMAIKSDFISQQAWLLQLRPVEQPHNEVCSGGPMAELLEGFQDVFAEPVGLPPKREFDHSINLKDGASPVIVRPYRYPHYQKSEIEQIVHELLQTGVVRPSQSPFSSPVLLVKKADAS</sequence>
<dbReference type="Pfam" id="PF13975">
    <property type="entry name" value="gag-asp_proteas"/>
    <property type="match status" value="1"/>
</dbReference>
<dbReference type="Gramene" id="Jr08_08130_p1">
    <property type="protein sequence ID" value="cds.Jr08_08130_p1"/>
    <property type="gene ID" value="Jr08_08130"/>
</dbReference>
<dbReference type="GeneID" id="109008267"/>
<gene>
    <name evidence="2" type="primary">LOC109008267</name>
</gene>
<dbReference type="RefSeq" id="XP_018843833.2">
    <property type="nucleotide sequence ID" value="XM_018988288.2"/>
</dbReference>
<dbReference type="InterPro" id="IPR005162">
    <property type="entry name" value="Retrotrans_gag_dom"/>
</dbReference>
<dbReference type="Pfam" id="PF03732">
    <property type="entry name" value="Retrotrans_gag"/>
    <property type="match status" value="1"/>
</dbReference>
<dbReference type="OrthoDB" id="1738534at2759"/>
<reference evidence="2" key="1">
    <citation type="submission" date="2025-08" db="UniProtKB">
        <authorList>
            <consortium name="RefSeq"/>
        </authorList>
    </citation>
    <scope>IDENTIFICATION</scope>
    <source>
        <tissue evidence="2">Leaves</tissue>
    </source>
</reference>